<evidence type="ECO:0008006" key="4">
    <source>
        <dbReference type="Google" id="ProtNLM"/>
    </source>
</evidence>
<keyword evidence="3" id="KW-1185">Reference proteome</keyword>
<protein>
    <recommendedName>
        <fullName evidence="4">YbbR-like protein</fullName>
    </recommendedName>
</protein>
<proteinExistence type="predicted"/>
<keyword evidence="1" id="KW-0472">Membrane</keyword>
<gene>
    <name evidence="2" type="ORF">Rain11_1651</name>
</gene>
<name>A0A2N3IE09_9BACT</name>
<reference evidence="2 3" key="1">
    <citation type="submission" date="2017-06" db="EMBL/GenBank/DDBJ databases">
        <title>Raineya orbicola gen. nov., sp. nov. a slightly thermophilic bacterium of the phylum Bacteroidetes and the description of Raineyaceae fam. nov.</title>
        <authorList>
            <person name="Albuquerque L."/>
            <person name="Polonia A.R.M."/>
            <person name="Barroso C."/>
            <person name="Froufe H.J.C."/>
            <person name="Lage O."/>
            <person name="Lobo-Da-Cunha A."/>
            <person name="Egas C."/>
            <person name="Da Costa M.S."/>
        </authorList>
    </citation>
    <scope>NUCLEOTIDE SEQUENCE [LARGE SCALE GENOMIC DNA]</scope>
    <source>
        <strain evidence="2 3">SPSPC-11</strain>
    </source>
</reference>
<accession>A0A2N3IE09</accession>
<evidence type="ECO:0000313" key="3">
    <source>
        <dbReference type="Proteomes" id="UP000233387"/>
    </source>
</evidence>
<organism evidence="2 3">
    <name type="scientific">Raineya orbicola</name>
    <dbReference type="NCBI Taxonomy" id="2016530"/>
    <lineage>
        <taxon>Bacteria</taxon>
        <taxon>Pseudomonadati</taxon>
        <taxon>Bacteroidota</taxon>
        <taxon>Cytophagia</taxon>
        <taxon>Cytophagales</taxon>
        <taxon>Raineyaceae</taxon>
        <taxon>Raineya</taxon>
    </lineage>
</organism>
<dbReference type="EMBL" id="NKXO01000024">
    <property type="protein sequence ID" value="PKQ68584.1"/>
    <property type="molecule type" value="Genomic_DNA"/>
</dbReference>
<dbReference type="OrthoDB" id="1115707at2"/>
<dbReference type="RefSeq" id="WP_101358919.1">
    <property type="nucleotide sequence ID" value="NZ_NKXO01000024.1"/>
</dbReference>
<dbReference type="Proteomes" id="UP000233387">
    <property type="component" value="Unassembled WGS sequence"/>
</dbReference>
<keyword evidence="1" id="KW-1133">Transmembrane helix</keyword>
<evidence type="ECO:0000313" key="2">
    <source>
        <dbReference type="EMBL" id="PKQ68584.1"/>
    </source>
</evidence>
<keyword evidence="1" id="KW-0812">Transmembrane</keyword>
<dbReference type="AlphaFoldDB" id="A0A2N3IE09"/>
<sequence length="327" mass="38432">MQFFRNLLHWLKEILIGENQSNFRAMIWSLFFAVLFWFFYQLNSEQTYSLVYPVRLQYANGTNADTFQRKLFVTLSGPGWKIAREIFANDKEKLIYYQMPATQVHNYVLSGSLRNTLASKLDKDLKVLEIKNDTFFINNNRNVRKVVRLYIRKESLSKMLRGGYRIVSPIYINPQVVTFEGSVEKINQLPDSLPLTIRENNIRKNFDKLVSLSAWESPNLKALQPNVKVTFEVERFFTRKLRFDIEKINFPENVDLVQKRAEVLCIFKASLEKEIDLQDFNIIADFKKFAPEDSTVTLQLEHIPQGIESAEITNPHYKVKTIRKKND</sequence>
<evidence type="ECO:0000256" key="1">
    <source>
        <dbReference type="SAM" id="Phobius"/>
    </source>
</evidence>
<feature type="transmembrane region" description="Helical" evidence="1">
    <location>
        <begin position="21"/>
        <end position="40"/>
    </location>
</feature>
<comment type="caution">
    <text evidence="2">The sequence shown here is derived from an EMBL/GenBank/DDBJ whole genome shotgun (WGS) entry which is preliminary data.</text>
</comment>